<gene>
    <name evidence="1" type="ORF">BcellWH2_02622</name>
</gene>
<dbReference type="KEGG" id="bcel:BcellWH2_02622"/>
<accession>A0A0P0G739</accession>
<dbReference type="Proteomes" id="UP000061809">
    <property type="component" value="Chromosome"/>
</dbReference>
<protein>
    <submittedName>
        <fullName evidence="1">Uncharacterized protein</fullName>
    </submittedName>
</protein>
<dbReference type="PATRIC" id="fig|246787.4.peg.2700"/>
<sequence>MMPETATKCCESYERGAYEVPCFGSRHKGWSLLPATVGLGYFQFTAVESAGEENYVYGGEMVR</sequence>
<evidence type="ECO:0000313" key="2">
    <source>
        <dbReference type="Proteomes" id="UP000061809"/>
    </source>
</evidence>
<proteinExistence type="predicted"/>
<dbReference type="EMBL" id="CP012801">
    <property type="protein sequence ID" value="ALJ59861.1"/>
    <property type="molecule type" value="Genomic_DNA"/>
</dbReference>
<organism evidence="1 2">
    <name type="scientific">Bacteroides cellulosilyticus</name>
    <dbReference type="NCBI Taxonomy" id="246787"/>
    <lineage>
        <taxon>Bacteria</taxon>
        <taxon>Pseudomonadati</taxon>
        <taxon>Bacteroidota</taxon>
        <taxon>Bacteroidia</taxon>
        <taxon>Bacteroidales</taxon>
        <taxon>Bacteroidaceae</taxon>
        <taxon>Bacteroides</taxon>
    </lineage>
</organism>
<name>A0A0P0G739_9BACE</name>
<reference evidence="1 2" key="1">
    <citation type="journal article" date="2015" name="Science">
        <title>Genetic determinants of in vivo fitness and diet responsiveness in multiple human gut Bacteroides.</title>
        <authorList>
            <person name="Wu M."/>
            <person name="McNulty N.P."/>
            <person name="Rodionov D.A."/>
            <person name="Khoroshkin M.S."/>
            <person name="Griffin N.W."/>
            <person name="Cheng J."/>
            <person name="Latreille P."/>
            <person name="Kerstetter R.A."/>
            <person name="Terrapon N."/>
            <person name="Henrissat B."/>
            <person name="Osterman A.L."/>
            <person name="Gordon J.I."/>
        </authorList>
    </citation>
    <scope>NUCLEOTIDE SEQUENCE [LARGE SCALE GENOMIC DNA]</scope>
    <source>
        <strain evidence="1 2">WH2</strain>
    </source>
</reference>
<dbReference type="AlphaFoldDB" id="A0A0P0G739"/>
<evidence type="ECO:0000313" key="1">
    <source>
        <dbReference type="EMBL" id="ALJ59861.1"/>
    </source>
</evidence>